<dbReference type="PANTHER" id="PTHR47510:SF3">
    <property type="entry name" value="ENDO_EXONUCLEASE_PHOSPHATASE DOMAIN-CONTAINING PROTEIN"/>
    <property type="match status" value="1"/>
</dbReference>
<gene>
    <name evidence="1" type="ORF">Zmor_014384</name>
</gene>
<protein>
    <recommendedName>
        <fullName evidence="3">Reverse transcriptase domain-containing protein</fullName>
    </recommendedName>
</protein>
<organism evidence="1 2">
    <name type="scientific">Zophobas morio</name>
    <dbReference type="NCBI Taxonomy" id="2755281"/>
    <lineage>
        <taxon>Eukaryota</taxon>
        <taxon>Metazoa</taxon>
        <taxon>Ecdysozoa</taxon>
        <taxon>Arthropoda</taxon>
        <taxon>Hexapoda</taxon>
        <taxon>Insecta</taxon>
        <taxon>Pterygota</taxon>
        <taxon>Neoptera</taxon>
        <taxon>Endopterygota</taxon>
        <taxon>Coleoptera</taxon>
        <taxon>Polyphaga</taxon>
        <taxon>Cucujiformia</taxon>
        <taxon>Tenebrionidae</taxon>
        <taxon>Zophobas</taxon>
    </lineage>
</organism>
<evidence type="ECO:0000313" key="2">
    <source>
        <dbReference type="Proteomes" id="UP001168821"/>
    </source>
</evidence>
<reference evidence="1" key="1">
    <citation type="journal article" date="2023" name="G3 (Bethesda)">
        <title>Whole genome assemblies of Zophobas morio and Tenebrio molitor.</title>
        <authorList>
            <person name="Kaur S."/>
            <person name="Stinson S.A."/>
            <person name="diCenzo G.C."/>
        </authorList>
    </citation>
    <scope>NUCLEOTIDE SEQUENCE</scope>
    <source>
        <strain evidence="1">QUZm001</strain>
    </source>
</reference>
<proteinExistence type="predicted"/>
<sequence length="130" mass="14789">MNHSLESGVLPLDWRTATVKPISYKSGDKFDSANYRPISLTSSVVKTMDAIIYEKTLDFPQKHKIIPSQQHGFVPGKSVSSNLLCCLSDWSLEVDRGNSVDVAYLDFFKASDRRLLFKLRYYGIRGRLLQ</sequence>
<evidence type="ECO:0008006" key="3">
    <source>
        <dbReference type="Google" id="ProtNLM"/>
    </source>
</evidence>
<evidence type="ECO:0000313" key="1">
    <source>
        <dbReference type="EMBL" id="KAJ3655248.1"/>
    </source>
</evidence>
<keyword evidence="2" id="KW-1185">Reference proteome</keyword>
<accession>A0AA38IHJ2</accession>
<name>A0AA38IHJ2_9CUCU</name>
<comment type="caution">
    <text evidence="1">The sequence shown here is derived from an EMBL/GenBank/DDBJ whole genome shotgun (WGS) entry which is preliminary data.</text>
</comment>
<dbReference type="Proteomes" id="UP001168821">
    <property type="component" value="Unassembled WGS sequence"/>
</dbReference>
<dbReference type="EMBL" id="JALNTZ010000004">
    <property type="protein sequence ID" value="KAJ3655248.1"/>
    <property type="molecule type" value="Genomic_DNA"/>
</dbReference>
<dbReference type="AlphaFoldDB" id="A0AA38IHJ2"/>
<dbReference type="PANTHER" id="PTHR47510">
    <property type="entry name" value="REVERSE TRANSCRIPTASE DOMAIN-CONTAINING PROTEIN"/>
    <property type="match status" value="1"/>
</dbReference>